<protein>
    <submittedName>
        <fullName evidence="1">DNA independent RNA polymerase I transcription factor</fullName>
    </submittedName>
</protein>
<reference evidence="1" key="1">
    <citation type="journal article" date="2022" name="bioRxiv">
        <title>Population genetic analysis of Ophidiomyces ophidiicola, the causative agent of snake fungal disease, indicates recent introductions to the USA.</title>
        <authorList>
            <person name="Ladner J.T."/>
            <person name="Palmer J.M."/>
            <person name="Ettinger C.L."/>
            <person name="Stajich J.E."/>
            <person name="Farrell T.M."/>
            <person name="Glorioso B.M."/>
            <person name="Lawson B."/>
            <person name="Price S.J."/>
            <person name="Stengle A.G."/>
            <person name="Grear D.A."/>
            <person name="Lorch J.M."/>
        </authorList>
    </citation>
    <scope>NUCLEOTIDE SEQUENCE</scope>
    <source>
        <strain evidence="1">NWHC 24266-5</strain>
    </source>
</reference>
<evidence type="ECO:0000313" key="1">
    <source>
        <dbReference type="EMBL" id="KAI2383216.1"/>
    </source>
</evidence>
<accession>A0ACB8USW5</accession>
<comment type="caution">
    <text evidence="1">The sequence shown here is derived from an EMBL/GenBank/DDBJ whole genome shotgun (WGS) entry which is preliminary data.</text>
</comment>
<gene>
    <name evidence="1" type="primary">RRN3</name>
    <name evidence="1" type="ORF">LOY88_005450</name>
</gene>
<organism evidence="1">
    <name type="scientific">Ophidiomyces ophidiicola</name>
    <dbReference type="NCBI Taxonomy" id="1387563"/>
    <lineage>
        <taxon>Eukaryota</taxon>
        <taxon>Fungi</taxon>
        <taxon>Dikarya</taxon>
        <taxon>Ascomycota</taxon>
        <taxon>Pezizomycotina</taxon>
        <taxon>Eurotiomycetes</taxon>
        <taxon>Eurotiomycetidae</taxon>
        <taxon>Onygenales</taxon>
        <taxon>Onygenaceae</taxon>
        <taxon>Ophidiomyces</taxon>
    </lineage>
</organism>
<proteinExistence type="predicted"/>
<name>A0ACB8USW5_9EURO</name>
<sequence length="699" mass="79167">MAKFSSTSRTTLPTPPLPIPSKSILKTRTTCGQKRKIDMSLASEISTASDSCSWLPSNKKRARVTFEIDTPDSDNKIKADCGGVESRCNEKSTTLVREEVRRVIQRHLAGDSEGYDRLKELFSVDPKVLEENGSPVYDLPTHTSLKNHLLGLWSNVSALDGTCSGLVHAVLTSEWLGRDEAYVRLYVRFLGTLAAARGGYLTAVLKMLANKLHHVPSGTGRLPGYPIVRNSEIYDRTHLAIQYIVHLIPAGSVTLSPILSSTFPHDTDTAKSHIAFTRNLIKLIDYAPELRSDVLALITDKLVKLDVQIQVDLDDFEDEYGDEEKLHDEITAERFALEEEDDDDDVAESVTSDEDATNIEIQRYKTVKDNINKIDYMLDLLFEYYSGPFNHGSVDDKESTLDLLLSHFQKIILPTYRSRHSQFLLFHYSQSSPVLIDRFAAACIQIIFSKSHPPALRQNAAAYLASFVARGAHVSSEVVRDVFDLLCTHLRNLVVEYEPTCRGPDLRRYATFYATTQAVLYIFCFRWRDLTTAAQEENFTNHNELDLDQVHFPPNISDVLHATIHSKLNPLKICSPSIVREFSRIAHHVGFMYVFPLLETNKRIRIFSFNTICMDSRFGQMEREALSNNDLGPQLDTYFPFDPYNLPRSRRWLEGDYVEWRGVPGLRNEDGDGDDTDDRDVEDVEIGHATETDEDEIGC</sequence>
<dbReference type="EMBL" id="JALBCA010000096">
    <property type="protein sequence ID" value="KAI2383216.1"/>
    <property type="molecule type" value="Genomic_DNA"/>
</dbReference>